<comment type="similarity">
    <text evidence="4">Belongs to the TMEM14 family.</text>
</comment>
<evidence type="ECO:0000256" key="12">
    <source>
        <dbReference type="ARBA" id="ARBA00023140"/>
    </source>
</evidence>
<evidence type="ECO:0000256" key="8">
    <source>
        <dbReference type="ARBA" id="ARBA00022692"/>
    </source>
</evidence>
<keyword evidence="8" id="KW-0812">Transmembrane</keyword>
<evidence type="ECO:0000256" key="6">
    <source>
        <dbReference type="ARBA" id="ARBA00012598"/>
    </source>
</evidence>
<proteinExistence type="inferred from homology"/>
<dbReference type="GO" id="GO:0016020">
    <property type="term" value="C:membrane"/>
    <property type="evidence" value="ECO:0007669"/>
    <property type="project" value="UniProtKB-SubCell"/>
</dbReference>
<evidence type="ECO:0000256" key="11">
    <source>
        <dbReference type="ARBA" id="ARBA00023136"/>
    </source>
</evidence>
<evidence type="ECO:0000256" key="9">
    <source>
        <dbReference type="ARBA" id="ARBA00022989"/>
    </source>
</evidence>
<dbReference type="PANTHER" id="PTHR42874">
    <property type="entry name" value="URICASE"/>
    <property type="match status" value="1"/>
</dbReference>
<dbReference type="Gene3D" id="1.10.10.1740">
    <property type="entry name" value="Transmembrane protein 14-like"/>
    <property type="match status" value="1"/>
</dbReference>
<dbReference type="PANTHER" id="PTHR42874:SF1">
    <property type="entry name" value="URICASE"/>
    <property type="match status" value="1"/>
</dbReference>
<dbReference type="InterPro" id="IPR019842">
    <property type="entry name" value="Uricase_CS"/>
</dbReference>
<keyword evidence="15" id="KW-1185">Reference proteome</keyword>
<keyword evidence="7" id="KW-0659">Purine metabolism</keyword>
<dbReference type="PRINTS" id="PR00093">
    <property type="entry name" value="URICASE"/>
</dbReference>
<comment type="pathway">
    <text evidence="3">Purine metabolism; urate degradation; (S)-allantoin from urate: step 1/3.</text>
</comment>
<reference evidence="14" key="1">
    <citation type="submission" date="2021-06" db="EMBL/GenBank/DDBJ databases">
        <authorList>
            <person name="Kallberg Y."/>
            <person name="Tangrot J."/>
            <person name="Rosling A."/>
        </authorList>
    </citation>
    <scope>NUCLEOTIDE SEQUENCE</scope>
    <source>
        <strain evidence="14">FL130A</strain>
    </source>
</reference>
<keyword evidence="10" id="KW-0560">Oxidoreductase</keyword>
<dbReference type="EMBL" id="CAJVPS010000871">
    <property type="protein sequence ID" value="CAG8512687.1"/>
    <property type="molecule type" value="Genomic_DNA"/>
</dbReference>
<evidence type="ECO:0000256" key="3">
    <source>
        <dbReference type="ARBA" id="ARBA00004831"/>
    </source>
</evidence>
<dbReference type="GO" id="GO:0019628">
    <property type="term" value="P:urate catabolic process"/>
    <property type="evidence" value="ECO:0007669"/>
    <property type="project" value="TreeGrafter"/>
</dbReference>
<dbReference type="EC" id="1.7.3.3" evidence="6"/>
<dbReference type="Proteomes" id="UP000789508">
    <property type="component" value="Unassembled WGS sequence"/>
</dbReference>
<name>A0A9N8ZY87_9GLOM</name>
<organism evidence="14 15">
    <name type="scientific">Ambispora leptoticha</name>
    <dbReference type="NCBI Taxonomy" id="144679"/>
    <lineage>
        <taxon>Eukaryota</taxon>
        <taxon>Fungi</taxon>
        <taxon>Fungi incertae sedis</taxon>
        <taxon>Mucoromycota</taxon>
        <taxon>Glomeromycotina</taxon>
        <taxon>Glomeromycetes</taxon>
        <taxon>Archaeosporales</taxon>
        <taxon>Ambisporaceae</taxon>
        <taxon>Ambispora</taxon>
    </lineage>
</organism>
<dbReference type="Pfam" id="PF01014">
    <property type="entry name" value="Uricase"/>
    <property type="match status" value="2"/>
</dbReference>
<dbReference type="Pfam" id="PF03647">
    <property type="entry name" value="Tmemb_14"/>
    <property type="match status" value="1"/>
</dbReference>
<evidence type="ECO:0000313" key="14">
    <source>
        <dbReference type="EMBL" id="CAG8512687.1"/>
    </source>
</evidence>
<dbReference type="InterPro" id="IPR002042">
    <property type="entry name" value="Uricase"/>
</dbReference>
<evidence type="ECO:0000313" key="15">
    <source>
        <dbReference type="Proteomes" id="UP000789508"/>
    </source>
</evidence>
<evidence type="ECO:0000256" key="13">
    <source>
        <dbReference type="ARBA" id="ARBA00031317"/>
    </source>
</evidence>
<dbReference type="PROSITE" id="PS00366">
    <property type="entry name" value="URICASE"/>
    <property type="match status" value="1"/>
</dbReference>
<keyword evidence="12" id="KW-0576">Peroxisome</keyword>
<evidence type="ECO:0000256" key="7">
    <source>
        <dbReference type="ARBA" id="ARBA00022631"/>
    </source>
</evidence>
<accession>A0A9N8ZY87</accession>
<dbReference type="GO" id="GO:0006145">
    <property type="term" value="P:purine nucleobase catabolic process"/>
    <property type="evidence" value="ECO:0007669"/>
    <property type="project" value="TreeGrafter"/>
</dbReference>
<comment type="caution">
    <text evidence="14">The sequence shown here is derived from an EMBL/GenBank/DDBJ whole genome shotgun (WGS) entry which is preliminary data.</text>
</comment>
<dbReference type="AlphaFoldDB" id="A0A9N8ZY87"/>
<dbReference type="NCBIfam" id="TIGR03383">
    <property type="entry name" value="urate_oxi"/>
    <property type="match status" value="1"/>
</dbReference>
<sequence length="408" mass="45146">MAQHPAYTMAGAIGGIAAYSRARSIPSLVAGLGIGVLYGIAGYRIQQNIDYGHELAAASSTVLAGSMVPRSIKNPKPVPLTLSILSNVLSDDLNSPMSFFLCVNTCTNATKVKSDLRYRCSQQYGKDRVRLVKVIRNGDWHEVVELTIRVLLEGNFEKAYTKADNSLVIATDSIKNTVYILAKKSAQVQHIELFAIEIGDHFISQYSHVSTVHVSITKHRWTRMLVNGKLHNHSFIRDGDETRSTRVVTSRNTGVAIESGLKDLLVLKTTGSAFHSFFRDEYTTLAETDDRILSTSVDATWTFKVPNSISIANIPFDDIYDSIREITLKTFSTDNSASVQATLYLMAKQALEKHPELETVSYALPNKHHFAFDLERFGLKNNGKDSDIFVPFNDPSGLITATIARAKL</sequence>
<dbReference type="InterPro" id="IPR005349">
    <property type="entry name" value="TMEM14"/>
</dbReference>
<dbReference type="FunFam" id="3.10.270.10:FF:000001">
    <property type="entry name" value="Uricase"/>
    <property type="match status" value="1"/>
</dbReference>
<gene>
    <name evidence="14" type="ORF">ALEPTO_LOCUS4055</name>
</gene>
<comment type="subcellular location">
    <subcellularLocation>
        <location evidence="2">Membrane</location>
    </subcellularLocation>
    <subcellularLocation>
        <location evidence="1">Peroxisome</location>
    </subcellularLocation>
</comment>
<evidence type="ECO:0000256" key="2">
    <source>
        <dbReference type="ARBA" id="ARBA00004370"/>
    </source>
</evidence>
<protein>
    <recommendedName>
        <fullName evidence="6">factor independent urate hydroxylase</fullName>
        <ecNumber evidence="6">1.7.3.3</ecNumber>
    </recommendedName>
    <alternativeName>
        <fullName evidence="13">Urate oxidase</fullName>
    </alternativeName>
</protein>
<keyword evidence="9" id="KW-1133">Transmembrane helix</keyword>
<dbReference type="GO" id="GO:0005777">
    <property type="term" value="C:peroxisome"/>
    <property type="evidence" value="ECO:0007669"/>
    <property type="project" value="UniProtKB-SubCell"/>
</dbReference>
<evidence type="ECO:0000256" key="4">
    <source>
        <dbReference type="ARBA" id="ARBA00007590"/>
    </source>
</evidence>
<dbReference type="OrthoDB" id="9992118at2759"/>
<dbReference type="GO" id="GO:0004846">
    <property type="term" value="F:urate oxidase activity"/>
    <property type="evidence" value="ECO:0007669"/>
    <property type="project" value="UniProtKB-EC"/>
</dbReference>
<evidence type="ECO:0000256" key="5">
    <source>
        <dbReference type="ARBA" id="ARBA00009760"/>
    </source>
</evidence>
<comment type="similarity">
    <text evidence="5">Belongs to the uricase family.</text>
</comment>
<dbReference type="SUPFAM" id="SSF55620">
    <property type="entry name" value="Tetrahydrobiopterin biosynthesis enzymes-like"/>
    <property type="match status" value="2"/>
</dbReference>
<evidence type="ECO:0000256" key="1">
    <source>
        <dbReference type="ARBA" id="ARBA00004275"/>
    </source>
</evidence>
<evidence type="ECO:0000256" key="10">
    <source>
        <dbReference type="ARBA" id="ARBA00023002"/>
    </source>
</evidence>
<keyword evidence="11" id="KW-0472">Membrane</keyword>
<dbReference type="InterPro" id="IPR044890">
    <property type="entry name" value="TMEM14_sf"/>
</dbReference>
<dbReference type="Gene3D" id="3.10.270.10">
    <property type="entry name" value="Urate Oxidase"/>
    <property type="match status" value="1"/>
</dbReference>